<reference evidence="2" key="1">
    <citation type="journal article" date="2023" name="G3 (Bethesda)">
        <title>Genome assembly and association tests identify interacting loci associated with vigor, precocity, and sex in interspecific pistachio rootstocks.</title>
        <authorList>
            <person name="Palmer W."/>
            <person name="Jacygrad E."/>
            <person name="Sagayaradj S."/>
            <person name="Cavanaugh K."/>
            <person name="Han R."/>
            <person name="Bertier L."/>
            <person name="Beede B."/>
            <person name="Kafkas S."/>
            <person name="Golino D."/>
            <person name="Preece J."/>
            <person name="Michelmore R."/>
        </authorList>
    </citation>
    <scope>NUCLEOTIDE SEQUENCE [LARGE SCALE GENOMIC DNA]</scope>
</reference>
<keyword evidence="2" id="KW-1185">Reference proteome</keyword>
<gene>
    <name evidence="1" type="ORF">Pint_09812</name>
</gene>
<dbReference type="Proteomes" id="UP001163603">
    <property type="component" value="Chromosome 12"/>
</dbReference>
<organism evidence="1 2">
    <name type="scientific">Pistacia integerrima</name>
    <dbReference type="NCBI Taxonomy" id="434235"/>
    <lineage>
        <taxon>Eukaryota</taxon>
        <taxon>Viridiplantae</taxon>
        <taxon>Streptophyta</taxon>
        <taxon>Embryophyta</taxon>
        <taxon>Tracheophyta</taxon>
        <taxon>Spermatophyta</taxon>
        <taxon>Magnoliopsida</taxon>
        <taxon>eudicotyledons</taxon>
        <taxon>Gunneridae</taxon>
        <taxon>Pentapetalae</taxon>
        <taxon>rosids</taxon>
        <taxon>malvids</taxon>
        <taxon>Sapindales</taxon>
        <taxon>Anacardiaceae</taxon>
        <taxon>Pistacia</taxon>
    </lineage>
</organism>
<sequence length="217" mass="23917">MTIFSNTTRIAPLIFLTFHLLLLLSLGVLEAQAKCKTGCRLALASYYVWEGSNLTYISTIFGKQISEILQYNPQVPNQDSIPAGERINVPFSCDCLNGDFLGHTFTYETVFGDTYDKVAGLPFANLTTEDWVHRVNIYEPTRIPDGALINVTVNCSCGDRSVSKDYGLFTTYPLRPGENLSFIAAAAPGVPTELLQRYNPGIDFSNETGLVFLPARG</sequence>
<proteinExistence type="predicted"/>
<comment type="caution">
    <text evidence="1">The sequence shown here is derived from an EMBL/GenBank/DDBJ whole genome shotgun (WGS) entry which is preliminary data.</text>
</comment>
<dbReference type="EMBL" id="CM047747">
    <property type="protein sequence ID" value="KAJ0018823.1"/>
    <property type="molecule type" value="Genomic_DNA"/>
</dbReference>
<evidence type="ECO:0000313" key="1">
    <source>
        <dbReference type="EMBL" id="KAJ0018823.1"/>
    </source>
</evidence>
<name>A0ACC0XN95_9ROSI</name>
<accession>A0ACC0XN95</accession>
<evidence type="ECO:0000313" key="2">
    <source>
        <dbReference type="Proteomes" id="UP001163603"/>
    </source>
</evidence>
<protein>
    <submittedName>
        <fullName evidence="1">Uncharacterized protein</fullName>
    </submittedName>
</protein>